<evidence type="ECO:0000313" key="3">
    <source>
        <dbReference type="EMBL" id="KAK1664180.1"/>
    </source>
</evidence>
<dbReference type="Pfam" id="PF07727">
    <property type="entry name" value="RVT_2"/>
    <property type="match status" value="1"/>
</dbReference>
<dbReference type="EMBL" id="JAUUTY010000003">
    <property type="protein sequence ID" value="KAK1664180.1"/>
    <property type="molecule type" value="Genomic_DNA"/>
</dbReference>
<comment type="caution">
    <text evidence="3">The sequence shown here is derived from an EMBL/GenBank/DDBJ whole genome shotgun (WGS) entry which is preliminary data.</text>
</comment>
<gene>
    <name evidence="3" type="ORF">QYE76_052339</name>
</gene>
<dbReference type="Pfam" id="PF14223">
    <property type="entry name" value="Retrotran_gag_2"/>
    <property type="match status" value="1"/>
</dbReference>
<accession>A0AAD8WLG3</accession>
<dbReference type="PANTHER" id="PTHR11439:SF467">
    <property type="entry name" value="INTEGRASE CATALYTIC DOMAIN-CONTAINING PROTEIN"/>
    <property type="match status" value="1"/>
</dbReference>
<sequence length="903" mass="102299">MDEKLAAVPAVAVVGSWPLALPGGFPPRARTENGAAAMLDGGARGTWSSARFSGEHRHRAGMEQGEEGVAAGPSAAMRYDAVEQLTGSNFPRWKNSIELCLAFNEFDYALREDKPVAPVAGATGYDELKKTYDSKMEKWDKSNHVAMLVMNSSISPEIIGALPKKDTAKEFMEALEEQFKGSEKVYAHELFHKLLGKYKNDGDVRGHILRMINASNKLKHLKCELSENLLIIMILESLPEEFDQFKINYNSMKEKWTLAEISPRIFQEEERMMRQNKDQAFHVGSSKRKHDGSGPSKSPKKTFKKEMPKFKAKEKDNGQSSEPTDNVCFFCKKEGHLQERHHEYLKWMMKKGHTTKYVETRQAVFFEDNEVNEIRKIDLEEKRVCAPSPIIQKVVLPMQRRITSNVETEPHSSGPQPDGDPETNDNANPEGEENHQSDNEEDPHNNNAPPPPSPVRRSHRERRKAISDDYITYMSEDVDDIGKVEDPTSYKEAIKSLNSSKWQISMEEELKSMSSNDVWDLVEVPNDAKRVGSKWIYKTKYDPKGNIERFKARLVAKGFTQREGIDYNETFSPVSSKDSFRIVMALVAHFDLELHQMDVKTTFLNGDLDEDVYMTQPEGFVVEGKEHLACRLKKSIYGLKQASRQWYLKFDKIIRTFGFTKNVKDNCIYVKFKGSRFTILVLYVDDILLACSDKDMLHETKNFLSSNFDMKDLGEASYVLGIEIHRDRSKGVLGLSQKAYFERVLKKFNMHKCSGSPAPVVKGDKFGTFQCPRNQIETDQMKSVPYASVVGSIMYAQVCTRPDLAFITGMLGRFQSNPGLDHWKAAKKVLRYMQETKGYMLTYRSSRISNGKAGTSPCCSRAVQVAARGDQEDLQIVIDHKFVINTSTPSLPHAGVDGIVNAP</sequence>
<dbReference type="InterPro" id="IPR043502">
    <property type="entry name" value="DNA/RNA_pol_sf"/>
</dbReference>
<keyword evidence="4" id="KW-1185">Reference proteome</keyword>
<feature type="compositionally biased region" description="Polar residues" evidence="1">
    <location>
        <begin position="404"/>
        <end position="415"/>
    </location>
</feature>
<proteinExistence type="predicted"/>
<evidence type="ECO:0000256" key="1">
    <source>
        <dbReference type="SAM" id="MobiDB-lite"/>
    </source>
</evidence>
<feature type="region of interest" description="Disordered" evidence="1">
    <location>
        <begin position="280"/>
        <end position="324"/>
    </location>
</feature>
<dbReference type="Proteomes" id="UP001231189">
    <property type="component" value="Unassembled WGS sequence"/>
</dbReference>
<evidence type="ECO:0000259" key="2">
    <source>
        <dbReference type="Pfam" id="PF07727"/>
    </source>
</evidence>
<dbReference type="AlphaFoldDB" id="A0AAD8WLG3"/>
<feature type="domain" description="Reverse transcriptase Ty1/copia-type" evidence="2">
    <location>
        <begin position="516"/>
        <end position="761"/>
    </location>
</feature>
<protein>
    <recommendedName>
        <fullName evidence="2">Reverse transcriptase Ty1/copia-type domain-containing protein</fullName>
    </recommendedName>
</protein>
<name>A0AAD8WLG3_LOLMU</name>
<evidence type="ECO:0000313" key="4">
    <source>
        <dbReference type="Proteomes" id="UP001231189"/>
    </source>
</evidence>
<feature type="compositionally biased region" description="Basic and acidic residues" evidence="1">
    <location>
        <begin position="304"/>
        <end position="317"/>
    </location>
</feature>
<dbReference type="InterPro" id="IPR013103">
    <property type="entry name" value="RVT_2"/>
</dbReference>
<reference evidence="3" key="1">
    <citation type="submission" date="2023-07" db="EMBL/GenBank/DDBJ databases">
        <title>A chromosome-level genome assembly of Lolium multiflorum.</title>
        <authorList>
            <person name="Chen Y."/>
            <person name="Copetti D."/>
            <person name="Kolliker R."/>
            <person name="Studer B."/>
        </authorList>
    </citation>
    <scope>NUCLEOTIDE SEQUENCE</scope>
    <source>
        <strain evidence="3">02402/16</strain>
        <tissue evidence="3">Leaf</tissue>
    </source>
</reference>
<organism evidence="3 4">
    <name type="scientific">Lolium multiflorum</name>
    <name type="common">Italian ryegrass</name>
    <name type="synonym">Lolium perenne subsp. multiflorum</name>
    <dbReference type="NCBI Taxonomy" id="4521"/>
    <lineage>
        <taxon>Eukaryota</taxon>
        <taxon>Viridiplantae</taxon>
        <taxon>Streptophyta</taxon>
        <taxon>Embryophyta</taxon>
        <taxon>Tracheophyta</taxon>
        <taxon>Spermatophyta</taxon>
        <taxon>Magnoliopsida</taxon>
        <taxon>Liliopsida</taxon>
        <taxon>Poales</taxon>
        <taxon>Poaceae</taxon>
        <taxon>BOP clade</taxon>
        <taxon>Pooideae</taxon>
        <taxon>Poodae</taxon>
        <taxon>Poeae</taxon>
        <taxon>Poeae Chloroplast Group 2 (Poeae type)</taxon>
        <taxon>Loliodinae</taxon>
        <taxon>Loliinae</taxon>
        <taxon>Lolium</taxon>
    </lineage>
</organism>
<feature type="compositionally biased region" description="Basic and acidic residues" evidence="1">
    <location>
        <begin position="432"/>
        <end position="444"/>
    </location>
</feature>
<dbReference type="PANTHER" id="PTHR11439">
    <property type="entry name" value="GAG-POL-RELATED RETROTRANSPOSON"/>
    <property type="match status" value="1"/>
</dbReference>
<feature type="region of interest" description="Disordered" evidence="1">
    <location>
        <begin position="404"/>
        <end position="462"/>
    </location>
</feature>
<dbReference type="SUPFAM" id="SSF56672">
    <property type="entry name" value="DNA/RNA polymerases"/>
    <property type="match status" value="1"/>
</dbReference>